<gene>
    <name evidence="1" type="ORF">QLQ12_45945</name>
</gene>
<evidence type="ECO:0000313" key="2">
    <source>
        <dbReference type="Proteomes" id="UP001241758"/>
    </source>
</evidence>
<dbReference type="Gene3D" id="1.25.40.10">
    <property type="entry name" value="Tetratricopeptide repeat domain"/>
    <property type="match status" value="1"/>
</dbReference>
<dbReference type="Pfam" id="PF14559">
    <property type="entry name" value="TPR_19"/>
    <property type="match status" value="1"/>
</dbReference>
<proteinExistence type="predicted"/>
<accession>A0ABT6X1X8</accession>
<reference evidence="1 2" key="1">
    <citation type="submission" date="2023-05" db="EMBL/GenBank/DDBJ databases">
        <title>Actinoplanes sp. NEAU-A12 genome sequencing.</title>
        <authorList>
            <person name="Wang Z.-S."/>
        </authorList>
    </citation>
    <scope>NUCLEOTIDE SEQUENCE [LARGE SCALE GENOMIC DNA]</scope>
    <source>
        <strain evidence="1 2">NEAU-A12</strain>
    </source>
</reference>
<comment type="caution">
    <text evidence="1">The sequence shown here is derived from an EMBL/GenBank/DDBJ whole genome shotgun (WGS) entry which is preliminary data.</text>
</comment>
<dbReference type="EMBL" id="JASCTH010000063">
    <property type="protein sequence ID" value="MDI6105937.1"/>
    <property type="molecule type" value="Genomic_DNA"/>
</dbReference>
<dbReference type="RefSeq" id="WP_282767400.1">
    <property type="nucleotide sequence ID" value="NZ_JASCTH010000063.1"/>
</dbReference>
<dbReference type="Proteomes" id="UP001241758">
    <property type="component" value="Unassembled WGS sequence"/>
</dbReference>
<name>A0ABT6X1X8_9ACTN</name>
<evidence type="ECO:0000313" key="1">
    <source>
        <dbReference type="EMBL" id="MDI6105937.1"/>
    </source>
</evidence>
<organism evidence="1 2">
    <name type="scientific">Actinoplanes sandaracinus</name>
    <dbReference type="NCBI Taxonomy" id="3045177"/>
    <lineage>
        <taxon>Bacteria</taxon>
        <taxon>Bacillati</taxon>
        <taxon>Actinomycetota</taxon>
        <taxon>Actinomycetes</taxon>
        <taxon>Micromonosporales</taxon>
        <taxon>Micromonosporaceae</taxon>
        <taxon>Actinoplanes</taxon>
    </lineage>
</organism>
<protein>
    <submittedName>
        <fullName evidence="1">Tetratricopeptide repeat protein</fullName>
    </submittedName>
</protein>
<dbReference type="InterPro" id="IPR011990">
    <property type="entry name" value="TPR-like_helical_dom_sf"/>
</dbReference>
<keyword evidence="2" id="KW-1185">Reference proteome</keyword>
<dbReference type="SUPFAM" id="SSF48452">
    <property type="entry name" value="TPR-like"/>
    <property type="match status" value="1"/>
</dbReference>
<sequence length="325" mass="34853">MSRSGSLALARVMAHCGGSPAEAAAYAAGAIADDPADPEPYKLLADLGGASASEIAAAVAAPTELWQFVAASYLRFLNGEMDQAAGFLGLVIGYRPHTAWAFAPWFSDERFVSALTAAGLADASLNITDYGTDLDNDQVRENLRPWFRAIEVVCARKSAAADMARMAILLRFCGCTDESLALCERADSVERVMLTEVVRAGTWRRLGNRQETAAAFRRALQLEPSNWSLYLDLADLAAEDGDFPAAADLVSQGLAHEPHDVTLRAAGAAYRVRATGSIADLDLLLELAVKLPHGGYRNALIEHALGKQDLPSHRIAAARRLQMDD</sequence>